<dbReference type="EMBL" id="JAAOAM010000096">
    <property type="protein sequence ID" value="KAF5548646.1"/>
    <property type="molecule type" value="Genomic_DNA"/>
</dbReference>
<comment type="caution">
    <text evidence="1">The sequence shown here is derived from an EMBL/GenBank/DDBJ whole genome shotgun (WGS) entry which is preliminary data.</text>
</comment>
<dbReference type="SUPFAM" id="SSF51182">
    <property type="entry name" value="RmlC-like cupins"/>
    <property type="match status" value="1"/>
</dbReference>
<evidence type="ECO:0000313" key="2">
    <source>
        <dbReference type="Proteomes" id="UP000522262"/>
    </source>
</evidence>
<accession>A0A8H5N019</accession>
<sequence>MSSCSKQSKEIRVEVEALFKDNGIQFIALPIPNYPDLYNSNAYNITKMTGFNTFLRLLLLLALPIQLNALVQHHGLAKPVPEVQTPPQKAEVYLVRRYSLSNSVLTGDITLRLPINGNSTGGEFTFFLYSSGTGSSVAVSPHLHKYHYECFFAIKGRAQIWAQHDGEAQEARSIDPDSEVLAVVAPGGFEKLLDVIGRNWTATTHTPYSNAYIENPGNATGPVPVAEAEKLTYLDVWSQPDFVPRRDLLNGTTPGNAAWHDGPNYLGDNSDTSYWVTNGYGPKYLNKAMTGYYQIVQPLITPQSSGNYSFTKSTITINGPPSDISALPYQHFPHGSAFMVLEGTLTIHVEGYLPVTLVWGDVMYVPKNTRFTYYTSTYWCKFLYVSGGDNCLDTKLIKGGAAYNSVVIPPH</sequence>
<dbReference type="InterPro" id="IPR011051">
    <property type="entry name" value="RmlC_Cupin_sf"/>
</dbReference>
<dbReference type="InterPro" id="IPR014710">
    <property type="entry name" value="RmlC-like_jellyroll"/>
</dbReference>
<reference evidence="1 2" key="1">
    <citation type="submission" date="2020-05" db="EMBL/GenBank/DDBJ databases">
        <title>Identification and distribution of gene clusters putatively required for synthesis of sphingolipid metabolism inhibitors in phylogenetically diverse species of the filamentous fungus Fusarium.</title>
        <authorList>
            <person name="Kim H.-S."/>
            <person name="Busman M."/>
            <person name="Brown D.W."/>
            <person name="Divon H."/>
            <person name="Uhlig S."/>
            <person name="Proctor R.H."/>
        </authorList>
    </citation>
    <scope>NUCLEOTIDE SEQUENCE [LARGE SCALE GENOMIC DNA]</scope>
    <source>
        <strain evidence="1 2">NRRL 53147</strain>
    </source>
</reference>
<organism evidence="1 2">
    <name type="scientific">Fusarium mexicanum</name>
    <dbReference type="NCBI Taxonomy" id="751941"/>
    <lineage>
        <taxon>Eukaryota</taxon>
        <taxon>Fungi</taxon>
        <taxon>Dikarya</taxon>
        <taxon>Ascomycota</taxon>
        <taxon>Pezizomycotina</taxon>
        <taxon>Sordariomycetes</taxon>
        <taxon>Hypocreomycetidae</taxon>
        <taxon>Hypocreales</taxon>
        <taxon>Nectriaceae</taxon>
        <taxon>Fusarium</taxon>
        <taxon>Fusarium fujikuroi species complex</taxon>
    </lineage>
</organism>
<protein>
    <submittedName>
        <fullName evidence="1">Cupin like protein</fullName>
    </submittedName>
</protein>
<dbReference type="CDD" id="cd20281">
    <property type="entry name" value="cupin_QDO_C"/>
    <property type="match status" value="1"/>
</dbReference>
<dbReference type="InterPro" id="IPR052538">
    <property type="entry name" value="Flavonoid_dioxygenase-like"/>
</dbReference>
<dbReference type="Gene3D" id="2.60.120.10">
    <property type="entry name" value="Jelly Rolls"/>
    <property type="match status" value="2"/>
</dbReference>
<dbReference type="AlphaFoldDB" id="A0A8H5N019"/>
<dbReference type="PANTHER" id="PTHR43346:SF1">
    <property type="entry name" value="QUERCETIN 2,3-DIOXYGENASE-RELATED"/>
    <property type="match status" value="1"/>
</dbReference>
<evidence type="ECO:0000313" key="1">
    <source>
        <dbReference type="EMBL" id="KAF5548646.1"/>
    </source>
</evidence>
<name>A0A8H5N019_9HYPO</name>
<dbReference type="Proteomes" id="UP000522262">
    <property type="component" value="Unassembled WGS sequence"/>
</dbReference>
<keyword evidence="2" id="KW-1185">Reference proteome</keyword>
<proteinExistence type="predicted"/>
<gene>
    <name evidence="1" type="ORF">FMEXI_4649</name>
</gene>
<dbReference type="PANTHER" id="PTHR43346">
    <property type="entry name" value="LIGAND BINDING DOMAIN PROTEIN, PUTATIVE (AFU_ORTHOLOGUE AFUA_6G14370)-RELATED"/>
    <property type="match status" value="1"/>
</dbReference>